<dbReference type="AlphaFoldDB" id="A0A964WX83"/>
<evidence type="ECO:0000313" key="1">
    <source>
        <dbReference type="EMBL" id="NAY91597.1"/>
    </source>
</evidence>
<proteinExistence type="predicted"/>
<sequence length="241" mass="27920">MHRIVLMVSLSFLCFGCELTYEDNVRLLVKGTVILPDKQQVPELPIDVYAAGNFSGYPFIFAYGPSEDLDLMGTSNLNPNGEFNVTAISPENADEILMVINDQYRMEHNKDWPTVVFTQMEELDLKDYTYSIGPTPIKPIVESRLNIKRIENKTDSMYLSIRHNASFIRKNVIYDDGMNGQWPDRISTSLYPNVNQKTVVFRNIRHESIQVYFRLFNNGIKRETTLEIKFNQETNGYEIRI</sequence>
<accession>A0A964WX83</accession>
<gene>
    <name evidence="1" type="ORF">GTQ34_06685</name>
</gene>
<name>A0A964WX83_9FLAO</name>
<dbReference type="RefSeq" id="WP_166523011.1">
    <property type="nucleotide sequence ID" value="NZ_JAAABI010000002.1"/>
</dbReference>
<protein>
    <submittedName>
        <fullName evidence="1">Uncharacterized protein</fullName>
    </submittedName>
</protein>
<comment type="caution">
    <text evidence="1">The sequence shown here is derived from an EMBL/GenBank/DDBJ whole genome shotgun (WGS) entry which is preliminary data.</text>
</comment>
<dbReference type="EMBL" id="JAAABI010000002">
    <property type="protein sequence ID" value="NAY91597.1"/>
    <property type="molecule type" value="Genomic_DNA"/>
</dbReference>
<reference evidence="1" key="1">
    <citation type="submission" date="2020-01" db="EMBL/GenBank/DDBJ databases">
        <title>Muricauda ochracea sp. nov., isolated from a tidal flat of Garorim bay in Korea.</title>
        <authorList>
            <person name="Kim D."/>
            <person name="Yoo Y."/>
            <person name="Kim J.-J."/>
        </authorList>
    </citation>
    <scope>NUCLEOTIDE SEQUENCE</scope>
    <source>
        <strain evidence="1">JGD-17</strain>
    </source>
</reference>
<organism evidence="1 2">
    <name type="scientific">Flagellimonas ochracea</name>
    <dbReference type="NCBI Taxonomy" id="2696472"/>
    <lineage>
        <taxon>Bacteria</taxon>
        <taxon>Pseudomonadati</taxon>
        <taxon>Bacteroidota</taxon>
        <taxon>Flavobacteriia</taxon>
        <taxon>Flavobacteriales</taxon>
        <taxon>Flavobacteriaceae</taxon>
        <taxon>Flagellimonas</taxon>
    </lineage>
</organism>
<keyword evidence="2" id="KW-1185">Reference proteome</keyword>
<evidence type="ECO:0000313" key="2">
    <source>
        <dbReference type="Proteomes" id="UP000667650"/>
    </source>
</evidence>
<dbReference type="Proteomes" id="UP000667650">
    <property type="component" value="Unassembled WGS sequence"/>
</dbReference>